<feature type="region of interest" description="Disordered" evidence="1">
    <location>
        <begin position="807"/>
        <end position="829"/>
    </location>
</feature>
<dbReference type="PANTHER" id="PTHR32305:SF15">
    <property type="entry name" value="PROTEIN RHSA-RELATED"/>
    <property type="match status" value="1"/>
</dbReference>
<dbReference type="InterPro" id="IPR022385">
    <property type="entry name" value="Rhs_assc_core"/>
</dbReference>
<keyword evidence="2" id="KW-0812">Transmembrane</keyword>
<keyword evidence="5" id="KW-1185">Reference proteome</keyword>
<dbReference type="NCBIfam" id="TIGR03696">
    <property type="entry name" value="Rhs_assc_core"/>
    <property type="match status" value="1"/>
</dbReference>
<dbReference type="NCBIfam" id="TIGR01643">
    <property type="entry name" value="YD_repeat_2x"/>
    <property type="match status" value="1"/>
</dbReference>
<dbReference type="PROSITE" id="PS50990">
    <property type="entry name" value="PEPTIDASE_C39"/>
    <property type="match status" value="1"/>
</dbReference>
<feature type="domain" description="Peptidase C39" evidence="3">
    <location>
        <begin position="284"/>
        <end position="408"/>
    </location>
</feature>
<accession>A0A934V733</accession>
<comment type="caution">
    <text evidence="4">The sequence shown here is derived from an EMBL/GenBank/DDBJ whole genome shotgun (WGS) entry which is preliminary data.</text>
</comment>
<dbReference type="GO" id="GO:0006508">
    <property type="term" value="P:proteolysis"/>
    <property type="evidence" value="ECO:0007669"/>
    <property type="project" value="InterPro"/>
</dbReference>
<protein>
    <submittedName>
        <fullName evidence="4">Peptidase C39</fullName>
    </submittedName>
</protein>
<dbReference type="RefSeq" id="WP_200350664.1">
    <property type="nucleotide sequence ID" value="NZ_BAABHZ010000008.1"/>
</dbReference>
<name>A0A934V733_9BACT</name>
<dbReference type="Gene3D" id="1.25.40.10">
    <property type="entry name" value="Tetratricopeptide repeat domain"/>
    <property type="match status" value="1"/>
</dbReference>
<evidence type="ECO:0000313" key="5">
    <source>
        <dbReference type="Proteomes" id="UP000600139"/>
    </source>
</evidence>
<organism evidence="4 5">
    <name type="scientific">Luteolibacter yonseiensis</name>
    <dbReference type="NCBI Taxonomy" id="1144680"/>
    <lineage>
        <taxon>Bacteria</taxon>
        <taxon>Pseudomonadati</taxon>
        <taxon>Verrucomicrobiota</taxon>
        <taxon>Verrucomicrobiia</taxon>
        <taxon>Verrucomicrobiales</taxon>
        <taxon>Verrucomicrobiaceae</taxon>
        <taxon>Luteolibacter</taxon>
    </lineage>
</organism>
<dbReference type="PANTHER" id="PTHR32305">
    <property type="match status" value="1"/>
</dbReference>
<dbReference type="Pfam" id="PF03412">
    <property type="entry name" value="Peptidase_C39"/>
    <property type="match status" value="1"/>
</dbReference>
<dbReference type="InterPro" id="IPR011990">
    <property type="entry name" value="TPR-like_helical_dom_sf"/>
</dbReference>
<feature type="transmembrane region" description="Helical" evidence="2">
    <location>
        <begin position="12"/>
        <end position="31"/>
    </location>
</feature>
<dbReference type="Pfam" id="PF05593">
    <property type="entry name" value="RHS_repeat"/>
    <property type="match status" value="5"/>
</dbReference>
<gene>
    <name evidence="4" type="ORF">JIN84_08770</name>
</gene>
<sequence>MTTHKKNAGGSLGRKAIALILIAAVVGGFLLRRAEDGDSGQTADHNPSGGKKEAVSPSAAPDTEASKADNFQPVPNVNGVIPAPAAVKASEKEELEWTANARPTDHTSLLLLDLSRIPSEKDLRMAGQLGEELIPTRSAEPSQIEDLALRSKQEQDNLSFGKAIQDWNLHNYEKACELFNEHLKAFPESAWAAEAELHLGCYAQYNGRFDEAKVWFEASEGRSPKGHSMHAKSTLRLGALAMESGSLQEATLKFTSLRATSDTSSHGTYASYWITRLSLMKDNSTSMRDCAQKSLAEICSLLEKPEAAARLRAMENTRPEGFSLQEIEDLAKEQGLTARTIITTAPHAADLPVPFIAHYGLGEQLHFVAVLSHAENGKMRIYDSRTGGVTDADETYFKRQWSGYATLFAEVPDVEGILLASAESKRTVVGGCCGYPKMPDDLVCGIGENAGGCGPCSRGMPSWSVNPVNMNLTINDTPMWWDAPYGPSVNMSLTYNSLDSLATIRPFGDKWTFAYSAYAMQDPSGAVLIMYGNGYNERYTRNADLTFTPEARNAQSKLTKTGNFTFVVEDGNGTKHTFSVSKTMAGASAASLLTSIVDKYGTAVNIAHNGQGAVTAITHSAGGTWNLYYNAAGKVRRITDPFSREATFTYDSNNRLTGQTDQGGVAYGYGYTTAARVRERDPLYPDFGHTLEYVERTNELFINALNLPTGTYLFDTEPADGINNMGLQYADYAYPPHGGKMWENYRITVTDPMAQKEEYYFDGASKKGWHRSKRHFKMGQKPDSGEPHKLYEFALAGGRGQIKKTRYPGGGQSVSDGHDSSGRAASVTGADGQVTKYTYNTMGNVTIRQEGEDGDLNKIIYTTTYAANGIDPTSETRTVGGVVITLSQITYNSSRDVQSQTNSFGVTTAFTRNSKGQLLTETHPLVGLTERIYDTNGRLYQVKNTAPGQTVAKVKATCGYDGVGRVVSEMDEEGHLLNYEYDLLNRLVKTIYPDTTYTQSNYSCCTLTSQRARDGSVTQYTYDALKRLVNEIKPGGESITRHYDQEDNMTVLNFGRGEGVSWSYDAANRVTAKFYPDGKKLTYGYDAQTGQMTWSRDSQNRETTYGYDAKGRIVIESVSGRPIQKYTYDAVGLRIKWEDGTAINTYSYDPHDRIVSSDGPLDHDTFTYQYDSYGRKTSFTYDGAEESYTYDNLGRIATITNPLGTFANVYDGETGKVSEFSYPLSGMKTVYQRLPVAQGGLLGSITHHAATIAGGGVLASYQYGYNSADQITTWQQTQPGISPRQWNIGYDARRQVAAITEQPLVGTPPILQKVWRYRYDASGNRIAAQENNQVNTAAYNNLNQLVSLKSGGSTWFRGKVNEPAQVTFAGKAATIGADGSFEALVETGPGTQDVAVQAKDQAGNIRSETWRVSNGSAVDVVPTYDAEGNNLTDGRYSYTWDVSQRMTGVSTAQDNWTFTYDGARRRTSEAKNGVSQRRWVWNGTQMFEERLANGVKHRFWTGGIQIVNSSGQAAGKRYIVKDHLGSTRAVVDGTTGVATASYDYAPWGRRSRVQGTEDWGLGYTGHWQHESGLSLSVYRAYDPDRGRWASRDPIQEDGGLNLTAYCDNDVINKADVLGLAPATGRWFDSDGKVHSSKCMIIVYVGHNGEVPQSGNIVDSDCSASVVISCGQSGGDNDPARPDTVPDLPPIPRGGEKISEYDLSGLIKKVVAASEKHAKTICMNKTCCCKWVTIVVRYVSDLPATMGNQKGTEQGRYPVKCP</sequence>
<evidence type="ECO:0000313" key="4">
    <source>
        <dbReference type="EMBL" id="MBK1815707.1"/>
    </source>
</evidence>
<evidence type="ECO:0000256" key="2">
    <source>
        <dbReference type="SAM" id="Phobius"/>
    </source>
</evidence>
<dbReference type="InterPro" id="IPR005074">
    <property type="entry name" value="Peptidase_C39"/>
</dbReference>
<evidence type="ECO:0000256" key="1">
    <source>
        <dbReference type="SAM" id="MobiDB-lite"/>
    </source>
</evidence>
<dbReference type="EMBL" id="JAENIK010000009">
    <property type="protein sequence ID" value="MBK1815707.1"/>
    <property type="molecule type" value="Genomic_DNA"/>
</dbReference>
<dbReference type="Gene3D" id="3.90.70.10">
    <property type="entry name" value="Cysteine proteinases"/>
    <property type="match status" value="1"/>
</dbReference>
<proteinExistence type="predicted"/>
<dbReference type="GO" id="GO:0016020">
    <property type="term" value="C:membrane"/>
    <property type="evidence" value="ECO:0007669"/>
    <property type="project" value="InterPro"/>
</dbReference>
<keyword evidence="2" id="KW-1133">Transmembrane helix</keyword>
<dbReference type="GO" id="GO:0008233">
    <property type="term" value="F:peptidase activity"/>
    <property type="evidence" value="ECO:0007669"/>
    <property type="project" value="InterPro"/>
</dbReference>
<keyword evidence="2" id="KW-0472">Membrane</keyword>
<dbReference type="GO" id="GO:0005524">
    <property type="term" value="F:ATP binding"/>
    <property type="evidence" value="ECO:0007669"/>
    <property type="project" value="InterPro"/>
</dbReference>
<reference evidence="4" key="1">
    <citation type="submission" date="2021-01" db="EMBL/GenBank/DDBJ databases">
        <title>Modified the classification status of verrucomicrobia.</title>
        <authorList>
            <person name="Feng X."/>
        </authorList>
    </citation>
    <scope>NUCLEOTIDE SEQUENCE</scope>
    <source>
        <strain evidence="4">JCM 18052</strain>
    </source>
</reference>
<dbReference type="InterPro" id="IPR031325">
    <property type="entry name" value="RHS_repeat"/>
</dbReference>
<dbReference type="Gene3D" id="2.180.10.10">
    <property type="entry name" value="RHS repeat-associated core"/>
    <property type="match status" value="4"/>
</dbReference>
<feature type="region of interest" description="Disordered" evidence="1">
    <location>
        <begin position="36"/>
        <end position="77"/>
    </location>
</feature>
<evidence type="ECO:0000259" key="3">
    <source>
        <dbReference type="PROSITE" id="PS50990"/>
    </source>
</evidence>
<dbReference type="SUPFAM" id="SSF48452">
    <property type="entry name" value="TPR-like"/>
    <property type="match status" value="1"/>
</dbReference>
<dbReference type="InterPro" id="IPR050708">
    <property type="entry name" value="T6SS_VgrG/RHS"/>
</dbReference>
<dbReference type="Proteomes" id="UP000600139">
    <property type="component" value="Unassembled WGS sequence"/>
</dbReference>
<dbReference type="InterPro" id="IPR006530">
    <property type="entry name" value="YD"/>
</dbReference>